<dbReference type="SMART" id="SM00609">
    <property type="entry name" value="VIT"/>
    <property type="match status" value="1"/>
</dbReference>
<reference evidence="7" key="1">
    <citation type="submission" date="2015-11" db="EMBL/GenBank/DDBJ databases">
        <title>De novo transcriptome assembly of four potential Pierce s Disease insect vectors from Arizona vineyards.</title>
        <authorList>
            <person name="Tassone E.E."/>
        </authorList>
    </citation>
    <scope>NUCLEOTIDE SEQUENCE</scope>
</reference>
<dbReference type="EMBL" id="GEBQ01017129">
    <property type="protein sequence ID" value="JAT22848.1"/>
    <property type="molecule type" value="Transcribed_RNA"/>
</dbReference>
<dbReference type="SMART" id="SM00327">
    <property type="entry name" value="VWA"/>
    <property type="match status" value="1"/>
</dbReference>
<organism evidence="7">
    <name type="scientific">Graphocephala atropunctata</name>
    <dbReference type="NCBI Taxonomy" id="36148"/>
    <lineage>
        <taxon>Eukaryota</taxon>
        <taxon>Metazoa</taxon>
        <taxon>Ecdysozoa</taxon>
        <taxon>Arthropoda</taxon>
        <taxon>Hexapoda</taxon>
        <taxon>Insecta</taxon>
        <taxon>Pterygota</taxon>
        <taxon>Neoptera</taxon>
        <taxon>Paraneoptera</taxon>
        <taxon>Hemiptera</taxon>
        <taxon>Auchenorrhyncha</taxon>
        <taxon>Membracoidea</taxon>
        <taxon>Cicadellidae</taxon>
        <taxon>Cicadellinae</taxon>
        <taxon>Cicadellini</taxon>
        <taxon>Graphocephala</taxon>
    </lineage>
</organism>
<dbReference type="InterPro" id="IPR022700">
    <property type="entry name" value="CLIP"/>
</dbReference>
<dbReference type="PANTHER" id="PTHR10338">
    <property type="entry name" value="INTER-ALPHA-TRYPSIN INHIBITOR HEAVY CHAIN FAMILY MEMBER"/>
    <property type="match status" value="1"/>
</dbReference>
<dbReference type="EMBL" id="GEBQ01004628">
    <property type="protein sequence ID" value="JAT35349.1"/>
    <property type="molecule type" value="Transcribed_RNA"/>
</dbReference>
<dbReference type="Pfam" id="PF13768">
    <property type="entry name" value="VWA_3"/>
    <property type="match status" value="1"/>
</dbReference>
<dbReference type="Pfam" id="PF08487">
    <property type="entry name" value="VIT"/>
    <property type="match status" value="1"/>
</dbReference>
<dbReference type="AlphaFoldDB" id="A0A1B6MHH4"/>
<evidence type="ECO:0000256" key="2">
    <source>
        <dbReference type="ARBA" id="ARBA00023157"/>
    </source>
</evidence>
<dbReference type="InterPro" id="IPR013694">
    <property type="entry name" value="VIT"/>
</dbReference>
<dbReference type="SMART" id="SM00680">
    <property type="entry name" value="CLIP"/>
    <property type="match status" value="1"/>
</dbReference>
<evidence type="ECO:0000313" key="6">
    <source>
        <dbReference type="EMBL" id="JAT22848.1"/>
    </source>
</evidence>
<feature type="domain" description="VIT" evidence="5">
    <location>
        <begin position="5"/>
        <end position="163"/>
    </location>
</feature>
<accession>A0A1B6MHH4</accession>
<evidence type="ECO:0008006" key="8">
    <source>
        <dbReference type="Google" id="ProtNLM"/>
    </source>
</evidence>
<feature type="domain" description="VWFA" evidence="4">
    <location>
        <begin position="260"/>
        <end position="471"/>
    </location>
</feature>
<proteinExistence type="predicted"/>
<dbReference type="PROSITE" id="PS51468">
    <property type="entry name" value="VIT"/>
    <property type="match status" value="1"/>
</dbReference>
<dbReference type="InterPro" id="IPR036465">
    <property type="entry name" value="vWFA_dom_sf"/>
</dbReference>
<keyword evidence="2" id="KW-1015">Disulfide bond</keyword>
<dbReference type="Gene3D" id="3.40.50.410">
    <property type="entry name" value="von Willebrand factor, type A domain"/>
    <property type="match status" value="1"/>
</dbReference>
<evidence type="ECO:0000256" key="1">
    <source>
        <dbReference type="ARBA" id="ARBA00022729"/>
    </source>
</evidence>
<evidence type="ECO:0000313" key="7">
    <source>
        <dbReference type="EMBL" id="JAT35349.1"/>
    </source>
</evidence>
<dbReference type="InterPro" id="IPR002035">
    <property type="entry name" value="VWF_A"/>
</dbReference>
<feature type="chain" id="PRO_5008588209" description="VWFA domain-containing protein" evidence="3">
    <location>
        <begin position="18"/>
        <end position="715"/>
    </location>
</feature>
<evidence type="ECO:0000259" key="4">
    <source>
        <dbReference type="PROSITE" id="PS50234"/>
    </source>
</evidence>
<dbReference type="PANTHER" id="PTHR10338:SF108">
    <property type="entry name" value="INTER-ALPHA-TRYPSIN INHIBITOR HEAVY CHAIN H4-LIKE PROTEIN"/>
    <property type="match status" value="1"/>
</dbReference>
<sequence>MWWTVCLLLAGVWGSQADVEIKSLHMTTDILHRYASTAVSSRMVNPDDQMGEASFVVTYPDSAFITKFVIEANGKVYEAKIKNKEDVKDLDKENRNEDFPIFVRDCHQIAVSTKVEAHGEVRFLMDYEELLPRNSGDYSNVVTVNPGQIVEDLNLTVNIEETSAITTLEVQEFQDFNVEGKFKQSKLAKITEKNPSRKTIVWAPSPEQQRTINPKGVRGQLTVRYSLDQNLEHLQQYVIDNLNFVANFFTIDDLPSMRKHIIFVLDYSYSMEGQKLDELKKAMDIILSDLNSNDYFSIVLIQSIIEAWSPGALYRIRPESIDDYDREHMLKSKRLTPEFLVKASPANVAQARKYLQEADLGATYLIGGLKIGLKLANMGAEKWKVESNPPVSLIVFLSDREQSIGEINSDAIVDRVKALNIMKHPIFSLAFGYYADYEFFKKLSLSNYGSSRVIFEAANTTDQLVKFYRSVASPLLTNISISYFPTKVKNMTRSKFPLYLKGSEIVVAGKVKRDAVADLQTIGELSVTSTKGIHNYSLSDKKKFDGNSVTKLFEYLWITQMLNELESLLEFQDRQKIKESLLKMAIECTFFTTYTPLVVEKPDGSKSVVEVTPLKQAPPLEKVELMRIKWLQPYLTKGFSSAQVDVMIKDKKYNLSLHPTNDTFEICKVNRMAGECRHFQRCVLEIFQDDISDFLPYKCDIEGNFLGVCCPFHVS</sequence>
<evidence type="ECO:0000259" key="5">
    <source>
        <dbReference type="PROSITE" id="PS51468"/>
    </source>
</evidence>
<dbReference type="SUPFAM" id="SSF53300">
    <property type="entry name" value="vWA-like"/>
    <property type="match status" value="1"/>
</dbReference>
<keyword evidence="1 3" id="KW-0732">Signal</keyword>
<gene>
    <name evidence="6" type="ORF">g.16505</name>
    <name evidence="7" type="ORF">g.16507</name>
</gene>
<dbReference type="InterPro" id="IPR050934">
    <property type="entry name" value="ITIH"/>
</dbReference>
<dbReference type="PROSITE" id="PS50234">
    <property type="entry name" value="VWFA"/>
    <property type="match status" value="1"/>
</dbReference>
<protein>
    <recommendedName>
        <fullName evidence="8">VWFA domain-containing protein</fullName>
    </recommendedName>
</protein>
<evidence type="ECO:0000256" key="3">
    <source>
        <dbReference type="SAM" id="SignalP"/>
    </source>
</evidence>
<dbReference type="GO" id="GO:0032991">
    <property type="term" value="C:protein-containing complex"/>
    <property type="evidence" value="ECO:0007669"/>
    <property type="project" value="UniProtKB-ARBA"/>
</dbReference>
<name>A0A1B6MHH4_9HEMI</name>
<feature type="signal peptide" evidence="3">
    <location>
        <begin position="1"/>
        <end position="17"/>
    </location>
</feature>